<gene>
    <name evidence="4" type="ORF">GCM10010345_49080</name>
</gene>
<organism evidence="4 5">
    <name type="scientific">Streptomyces canarius</name>
    <dbReference type="NCBI Taxonomy" id="285453"/>
    <lineage>
        <taxon>Bacteria</taxon>
        <taxon>Bacillati</taxon>
        <taxon>Actinomycetota</taxon>
        <taxon>Actinomycetes</taxon>
        <taxon>Kitasatosporales</taxon>
        <taxon>Streptomycetaceae</taxon>
        <taxon>Streptomyces</taxon>
    </lineage>
</organism>
<sequence>MSDEVPQSTPGEQSAGHHSAIPRVSFDKDPERTAPAAGGADEARVQDAAPAPGAVHDQQTVTFAPAFPGPAAPADAVPTPWAGPAEGSPITAPTPFAPASPTPQPSPFAPPAAAAEPSPFAPPSPTPQPNPFAPPSAAAESNPFAPPAPAPQPNPYTPPADPFAPPVSPVGPHGGAEPVPPPPIAPDGPGQVPYGYPGAAPAYGYPGTAPGYGYPGPQQAPYGGVAPYPAAHGYAWPGMQPPPSNGMGTASLVLGIISAVGFIMWPIALVLGILALIFGGLGRGKANRGEATNPGVALAGIICGAAGIVLVLGLFALLIATGA</sequence>
<feature type="region of interest" description="Disordered" evidence="1">
    <location>
        <begin position="1"/>
        <end position="192"/>
    </location>
</feature>
<dbReference type="RefSeq" id="WP_229917319.1">
    <property type="nucleotide sequence ID" value="NZ_BMVN01000017.1"/>
</dbReference>
<feature type="compositionally biased region" description="Pro residues" evidence="1">
    <location>
        <begin position="95"/>
        <end position="110"/>
    </location>
</feature>
<feature type="compositionally biased region" description="Polar residues" evidence="1">
    <location>
        <begin position="1"/>
        <end position="12"/>
    </location>
</feature>
<dbReference type="Proteomes" id="UP000653644">
    <property type="component" value="Unassembled WGS sequence"/>
</dbReference>
<feature type="domain" description="DUF4190" evidence="3">
    <location>
        <begin position="247"/>
        <end position="312"/>
    </location>
</feature>
<keyword evidence="2" id="KW-1133">Transmembrane helix</keyword>
<protein>
    <recommendedName>
        <fullName evidence="3">DUF4190 domain-containing protein</fullName>
    </recommendedName>
</protein>
<proteinExistence type="predicted"/>
<feature type="compositionally biased region" description="Pro residues" evidence="1">
    <location>
        <begin position="119"/>
        <end position="134"/>
    </location>
</feature>
<feature type="compositionally biased region" description="Low complexity" evidence="1">
    <location>
        <begin position="72"/>
        <end position="82"/>
    </location>
</feature>
<feature type="transmembrane region" description="Helical" evidence="2">
    <location>
        <begin position="252"/>
        <end position="278"/>
    </location>
</feature>
<feature type="transmembrane region" description="Helical" evidence="2">
    <location>
        <begin position="298"/>
        <end position="320"/>
    </location>
</feature>
<feature type="compositionally biased region" description="Pro residues" evidence="1">
    <location>
        <begin position="144"/>
        <end position="169"/>
    </location>
</feature>
<dbReference type="EMBL" id="BMVN01000017">
    <property type="protein sequence ID" value="GHA38579.1"/>
    <property type="molecule type" value="Genomic_DNA"/>
</dbReference>
<evidence type="ECO:0000259" key="3">
    <source>
        <dbReference type="Pfam" id="PF13828"/>
    </source>
</evidence>
<accession>A0ABQ3CWB8</accession>
<keyword evidence="5" id="KW-1185">Reference proteome</keyword>
<name>A0ABQ3CWB8_9ACTN</name>
<evidence type="ECO:0000313" key="4">
    <source>
        <dbReference type="EMBL" id="GHA38579.1"/>
    </source>
</evidence>
<comment type="caution">
    <text evidence="4">The sequence shown here is derived from an EMBL/GenBank/DDBJ whole genome shotgun (WGS) entry which is preliminary data.</text>
</comment>
<keyword evidence="2" id="KW-0472">Membrane</keyword>
<keyword evidence="2" id="KW-0812">Transmembrane</keyword>
<dbReference type="InterPro" id="IPR025241">
    <property type="entry name" value="DUF4190"/>
</dbReference>
<reference evidence="5" key="1">
    <citation type="journal article" date="2019" name="Int. J. Syst. Evol. Microbiol.">
        <title>The Global Catalogue of Microorganisms (GCM) 10K type strain sequencing project: providing services to taxonomists for standard genome sequencing and annotation.</title>
        <authorList>
            <consortium name="The Broad Institute Genomics Platform"/>
            <consortium name="The Broad Institute Genome Sequencing Center for Infectious Disease"/>
            <person name="Wu L."/>
            <person name="Ma J."/>
        </authorList>
    </citation>
    <scope>NUCLEOTIDE SEQUENCE [LARGE SCALE GENOMIC DNA]</scope>
    <source>
        <strain evidence="5">JCM 4733</strain>
    </source>
</reference>
<evidence type="ECO:0000256" key="1">
    <source>
        <dbReference type="SAM" id="MobiDB-lite"/>
    </source>
</evidence>
<evidence type="ECO:0000313" key="5">
    <source>
        <dbReference type="Proteomes" id="UP000653644"/>
    </source>
</evidence>
<dbReference type="Pfam" id="PF13828">
    <property type="entry name" value="DUF4190"/>
    <property type="match status" value="1"/>
</dbReference>
<evidence type="ECO:0000256" key="2">
    <source>
        <dbReference type="SAM" id="Phobius"/>
    </source>
</evidence>